<dbReference type="Pfam" id="PF11748">
    <property type="entry name" value="DUF3306"/>
    <property type="match status" value="1"/>
</dbReference>
<protein>
    <submittedName>
        <fullName evidence="2">Uncharacterized protein</fullName>
    </submittedName>
</protein>
<feature type="region of interest" description="Disordered" evidence="1">
    <location>
        <begin position="134"/>
        <end position="167"/>
    </location>
</feature>
<evidence type="ECO:0000313" key="3">
    <source>
        <dbReference type="Proteomes" id="UP000626656"/>
    </source>
</evidence>
<reference evidence="2 3" key="1">
    <citation type="submission" date="2020-05" db="EMBL/GenBank/DDBJ databases">
        <authorList>
            <person name="Petersen J."/>
            <person name="Sayavedra L."/>
        </authorList>
    </citation>
    <scope>NUCLEOTIDE SEQUENCE [LARGE SCALE GENOMIC DNA]</scope>
    <source>
        <strain evidence="2">B azoricus SOX ET2 1586I</strain>
    </source>
</reference>
<dbReference type="EMBL" id="CAHJWF010000280">
    <property type="protein sequence ID" value="CAB5504807.1"/>
    <property type="molecule type" value="Genomic_DNA"/>
</dbReference>
<dbReference type="Proteomes" id="UP000626656">
    <property type="component" value="Unassembled WGS sequence"/>
</dbReference>
<dbReference type="InterPro" id="IPR021735">
    <property type="entry name" value="DUF3306"/>
</dbReference>
<evidence type="ECO:0000256" key="1">
    <source>
        <dbReference type="SAM" id="MobiDB-lite"/>
    </source>
</evidence>
<name>A0ABM8MAR7_9GAMM</name>
<accession>A0ABM8MAR7</accession>
<organism evidence="2 3">
    <name type="scientific">Bathymodiolus thermophilus thioautotrophic gill symbiont</name>
    <dbReference type="NCBI Taxonomy" id="2360"/>
    <lineage>
        <taxon>Bacteria</taxon>
        <taxon>Pseudomonadati</taxon>
        <taxon>Pseudomonadota</taxon>
        <taxon>Gammaproteobacteria</taxon>
        <taxon>sulfur-oxidizing symbionts</taxon>
    </lineage>
</organism>
<gene>
    <name evidence="2" type="ORF">AZO1586I_1349</name>
</gene>
<evidence type="ECO:0000313" key="2">
    <source>
        <dbReference type="EMBL" id="CAB5504807.1"/>
    </source>
</evidence>
<sequence>MNKPEKSIFVHFDERKQAVRVESLKNEHIKLDQQQEVSVEFINSLTDADMPDISTLNEESDYSMFMSSKVSEILKKKALRKLFLSPSINILDGLNDYDENYTTFELLGDIIPHELKQQIEREKKKAKEEILKEEQKENQKLDIDEAQLTNNEDELPILTTNNDNKHK</sequence>
<keyword evidence="3" id="KW-1185">Reference proteome</keyword>
<feature type="compositionally biased region" description="Basic and acidic residues" evidence="1">
    <location>
        <begin position="134"/>
        <end position="143"/>
    </location>
</feature>
<dbReference type="RefSeq" id="WP_202775961.1">
    <property type="nucleotide sequence ID" value="NZ_CAHJWF010000280.1"/>
</dbReference>
<comment type="caution">
    <text evidence="2">The sequence shown here is derived from an EMBL/GenBank/DDBJ whole genome shotgun (WGS) entry which is preliminary data.</text>
</comment>
<feature type="compositionally biased region" description="Polar residues" evidence="1">
    <location>
        <begin position="158"/>
        <end position="167"/>
    </location>
</feature>
<proteinExistence type="predicted"/>